<evidence type="ECO:0000256" key="4">
    <source>
        <dbReference type="ARBA" id="ARBA00023163"/>
    </source>
</evidence>
<protein>
    <submittedName>
        <fullName evidence="7">Putative transcriptional regulator</fullName>
    </submittedName>
</protein>
<keyword evidence="1" id="KW-0678">Repressor</keyword>
<dbReference type="EMBL" id="LFDV01000001">
    <property type="protein sequence ID" value="KTB49126.1"/>
    <property type="molecule type" value="Genomic_DNA"/>
</dbReference>
<dbReference type="RefSeq" id="WP_065128649.1">
    <property type="nucleotide sequence ID" value="NZ_KQ758903.1"/>
</dbReference>
<name>A0A0W0GKQ1_9CHLR</name>
<dbReference type="PRINTS" id="PR00040">
    <property type="entry name" value="HTHMERR"/>
</dbReference>
<dbReference type="InterPro" id="IPR000551">
    <property type="entry name" value="MerR-type_HTH_dom"/>
</dbReference>
<keyword evidence="8" id="KW-1185">Reference proteome</keyword>
<dbReference type="PROSITE" id="PS00552">
    <property type="entry name" value="HTH_MERR_1"/>
    <property type="match status" value="1"/>
</dbReference>
<reference evidence="7 8" key="1">
    <citation type="submission" date="2015-06" db="EMBL/GenBank/DDBJ databases">
        <title>Genome sequence of the organohalide-respiring Dehalogenimonas alkenigignens type strain (IP3-3T).</title>
        <authorList>
            <person name="Key T.A."/>
            <person name="Richmond D.P."/>
            <person name="Bowman K.S."/>
            <person name="Cho Y.-J."/>
            <person name="Chun J."/>
            <person name="da Costa M.S."/>
            <person name="Rainey F.A."/>
            <person name="Moe W.M."/>
        </authorList>
    </citation>
    <scope>NUCLEOTIDE SEQUENCE [LARGE SCALE GENOMIC DNA]</scope>
    <source>
        <strain evidence="7 8">IP3-3</strain>
    </source>
</reference>
<dbReference type="STRING" id="1217799.DEALK_00380"/>
<dbReference type="InterPro" id="IPR047057">
    <property type="entry name" value="MerR_fam"/>
</dbReference>
<evidence type="ECO:0000259" key="6">
    <source>
        <dbReference type="PROSITE" id="PS50937"/>
    </source>
</evidence>
<organism evidence="7 8">
    <name type="scientific">Dehalogenimonas alkenigignens</name>
    <dbReference type="NCBI Taxonomy" id="1217799"/>
    <lineage>
        <taxon>Bacteria</taxon>
        <taxon>Bacillati</taxon>
        <taxon>Chloroflexota</taxon>
        <taxon>Dehalococcoidia</taxon>
        <taxon>Dehalococcoidales</taxon>
        <taxon>Dehalococcoidaceae</taxon>
        <taxon>Dehalogenimonas</taxon>
    </lineage>
</organism>
<comment type="caution">
    <text evidence="7">The sequence shown here is derived from an EMBL/GenBank/DDBJ whole genome shotgun (WGS) entry which is preliminary data.</text>
</comment>
<evidence type="ECO:0000256" key="2">
    <source>
        <dbReference type="ARBA" id="ARBA00023015"/>
    </source>
</evidence>
<sequence>MKSETVHESILQISDIAKAVGVSLRMVRFYEESGLLKPYATTQSGLRLYNNKDVIRLRFINTLRRLDISLDDIKTILGVNSSSAGTKAEVLNRSLSAFTLAQQKIDDYQEILNELRKNNSIALESVQNCLKCDASSCKDCPQSVYIFS</sequence>
<dbReference type="PROSITE" id="PS50937">
    <property type="entry name" value="HTH_MERR_2"/>
    <property type="match status" value="1"/>
</dbReference>
<keyword evidence="5" id="KW-0175">Coiled coil</keyword>
<evidence type="ECO:0000313" key="8">
    <source>
        <dbReference type="Proteomes" id="UP000053947"/>
    </source>
</evidence>
<dbReference type="Proteomes" id="UP000053947">
    <property type="component" value="Unassembled WGS sequence"/>
</dbReference>
<dbReference type="PANTHER" id="PTHR30204">
    <property type="entry name" value="REDOX-CYCLING DRUG-SENSING TRANSCRIPTIONAL ACTIVATOR SOXR"/>
    <property type="match status" value="1"/>
</dbReference>
<accession>A0A0W0GKQ1</accession>
<proteinExistence type="predicted"/>
<dbReference type="SMART" id="SM00422">
    <property type="entry name" value="HTH_MERR"/>
    <property type="match status" value="1"/>
</dbReference>
<evidence type="ECO:0000256" key="3">
    <source>
        <dbReference type="ARBA" id="ARBA00023125"/>
    </source>
</evidence>
<keyword evidence="2" id="KW-0805">Transcription regulation</keyword>
<dbReference type="InterPro" id="IPR009061">
    <property type="entry name" value="DNA-bd_dom_put_sf"/>
</dbReference>
<dbReference type="GO" id="GO:0003700">
    <property type="term" value="F:DNA-binding transcription factor activity"/>
    <property type="evidence" value="ECO:0007669"/>
    <property type="project" value="InterPro"/>
</dbReference>
<feature type="coiled-coil region" evidence="5">
    <location>
        <begin position="98"/>
        <end position="125"/>
    </location>
</feature>
<evidence type="ECO:0000256" key="1">
    <source>
        <dbReference type="ARBA" id="ARBA00022491"/>
    </source>
</evidence>
<dbReference type="PANTHER" id="PTHR30204:SF69">
    <property type="entry name" value="MERR-FAMILY TRANSCRIPTIONAL REGULATOR"/>
    <property type="match status" value="1"/>
</dbReference>
<keyword evidence="4" id="KW-0804">Transcription</keyword>
<feature type="domain" description="HTH merR-type" evidence="6">
    <location>
        <begin position="10"/>
        <end position="79"/>
    </location>
</feature>
<gene>
    <name evidence="7" type="ORF">DEALK_00380</name>
</gene>
<dbReference type="GO" id="GO:0003677">
    <property type="term" value="F:DNA binding"/>
    <property type="evidence" value="ECO:0007669"/>
    <property type="project" value="UniProtKB-KW"/>
</dbReference>
<keyword evidence="3" id="KW-0238">DNA-binding</keyword>
<evidence type="ECO:0000313" key="7">
    <source>
        <dbReference type="EMBL" id="KTB49126.1"/>
    </source>
</evidence>
<evidence type="ECO:0000256" key="5">
    <source>
        <dbReference type="SAM" id="Coils"/>
    </source>
</evidence>
<dbReference type="Gene3D" id="1.10.1660.10">
    <property type="match status" value="1"/>
</dbReference>
<dbReference type="Pfam" id="PF13411">
    <property type="entry name" value="MerR_1"/>
    <property type="match status" value="1"/>
</dbReference>
<dbReference type="SUPFAM" id="SSF46955">
    <property type="entry name" value="Putative DNA-binding domain"/>
    <property type="match status" value="1"/>
</dbReference>
<dbReference type="AlphaFoldDB" id="A0A0W0GKQ1"/>